<dbReference type="AlphaFoldDB" id="X7ZWM6"/>
<accession>X7ZWM6</accession>
<proteinExistence type="predicted"/>
<comment type="caution">
    <text evidence="1">The sequence shown here is derived from an EMBL/GenBank/DDBJ whole genome shotgun (WGS) entry which is preliminary data.</text>
</comment>
<protein>
    <submittedName>
        <fullName evidence="1">Uncharacterized protein</fullName>
    </submittedName>
</protein>
<dbReference type="EMBL" id="JAOB01000068">
    <property type="protein sequence ID" value="EUA24007.1"/>
    <property type="molecule type" value="Genomic_DNA"/>
</dbReference>
<name>X7ZWM6_MYCXE</name>
<evidence type="ECO:0000313" key="1">
    <source>
        <dbReference type="EMBL" id="EUA24007.1"/>
    </source>
</evidence>
<organism evidence="1">
    <name type="scientific">Mycobacterium xenopi 4042</name>
    <dbReference type="NCBI Taxonomy" id="1299334"/>
    <lineage>
        <taxon>Bacteria</taxon>
        <taxon>Bacillati</taxon>
        <taxon>Actinomycetota</taxon>
        <taxon>Actinomycetes</taxon>
        <taxon>Mycobacteriales</taxon>
        <taxon>Mycobacteriaceae</taxon>
        <taxon>Mycobacterium</taxon>
    </lineage>
</organism>
<gene>
    <name evidence="1" type="ORF">I553_3495</name>
</gene>
<reference evidence="1" key="1">
    <citation type="submission" date="2014-01" db="EMBL/GenBank/DDBJ databases">
        <authorList>
            <person name="Brown-Elliot B."/>
            <person name="Wallace R."/>
            <person name="Lenaerts A."/>
            <person name="Ordway D."/>
            <person name="DeGroote M.A."/>
            <person name="Parker T."/>
            <person name="Sizemore C."/>
            <person name="Tallon L.J."/>
            <person name="Sadzewicz L.K."/>
            <person name="Sengamalay N."/>
            <person name="Fraser C.M."/>
            <person name="Hine E."/>
            <person name="Shefchek K.A."/>
            <person name="Das S.P."/>
            <person name="Tettelin H."/>
        </authorList>
    </citation>
    <scope>NUCLEOTIDE SEQUENCE [LARGE SCALE GENOMIC DNA]</scope>
    <source>
        <strain evidence="1">4042</strain>
    </source>
</reference>
<sequence>MELLDITLSLRLRLRVFRLAEGRQVFHHQAKPTREEDFK</sequence>